<dbReference type="Gene3D" id="1.10.287.70">
    <property type="match status" value="1"/>
</dbReference>
<feature type="transmembrane region" description="Helical" evidence="1">
    <location>
        <begin position="139"/>
        <end position="163"/>
    </location>
</feature>
<keyword evidence="1" id="KW-0812">Transmembrane</keyword>
<keyword evidence="1" id="KW-0472">Membrane</keyword>
<evidence type="ECO:0000313" key="3">
    <source>
        <dbReference type="EMBL" id="MBP2184316.1"/>
    </source>
</evidence>
<dbReference type="Pfam" id="PF07885">
    <property type="entry name" value="Ion_trans_2"/>
    <property type="match status" value="1"/>
</dbReference>
<evidence type="ECO:0000259" key="2">
    <source>
        <dbReference type="Pfam" id="PF07885"/>
    </source>
</evidence>
<gene>
    <name evidence="3" type="ORF">JOM49_005842</name>
</gene>
<feature type="transmembrane region" description="Helical" evidence="1">
    <location>
        <begin position="78"/>
        <end position="97"/>
    </location>
</feature>
<proteinExistence type="predicted"/>
<feature type="domain" description="Potassium channel" evidence="2">
    <location>
        <begin position="85"/>
        <end position="164"/>
    </location>
</feature>
<dbReference type="InterPro" id="IPR013099">
    <property type="entry name" value="K_chnl_dom"/>
</dbReference>
<keyword evidence="4" id="KW-1185">Reference proteome</keyword>
<feature type="transmembrane region" description="Helical" evidence="1">
    <location>
        <begin position="45"/>
        <end position="66"/>
    </location>
</feature>
<comment type="caution">
    <text evidence="3">The sequence shown here is derived from an EMBL/GenBank/DDBJ whole genome shotgun (WGS) entry which is preliminary data.</text>
</comment>
<feature type="transmembrane region" description="Helical" evidence="1">
    <location>
        <begin position="109"/>
        <end position="127"/>
    </location>
</feature>
<keyword evidence="1" id="KW-1133">Transmembrane helix</keyword>
<protein>
    <recommendedName>
        <fullName evidence="2">Potassium channel domain-containing protein</fullName>
    </recommendedName>
</protein>
<accession>A0ABS4Q0E3</accession>
<feature type="transmembrane region" description="Helical" evidence="1">
    <location>
        <begin position="12"/>
        <end position="33"/>
    </location>
</feature>
<dbReference type="EMBL" id="JAGGMS010000001">
    <property type="protein sequence ID" value="MBP2184316.1"/>
    <property type="molecule type" value="Genomic_DNA"/>
</dbReference>
<dbReference type="RefSeq" id="WP_209667346.1">
    <property type="nucleotide sequence ID" value="NZ_JAGGMS010000001.1"/>
</dbReference>
<name>A0ABS4Q0E3_9PSEU</name>
<sequence>MPVPAPPRPADWALAVLRLLVTVGTLLTAYYLLLVDRRLDEWHLAALIGELGLVIAVLAWQTRLILRARFPGLQGIQALALTAPLFLLIFANGYYLLAHHVPDSFTEPLTRTDALYFAVTVFATVGFGDLAPVTQTARVLVTVQMVGNLLVLGVALRVIVTAVRRTRHRGDR</sequence>
<dbReference type="SUPFAM" id="SSF81324">
    <property type="entry name" value="Voltage-gated potassium channels"/>
    <property type="match status" value="1"/>
</dbReference>
<reference evidence="3 4" key="1">
    <citation type="submission" date="2021-03" db="EMBL/GenBank/DDBJ databases">
        <title>Sequencing the genomes of 1000 actinobacteria strains.</title>
        <authorList>
            <person name="Klenk H.-P."/>
        </authorList>
    </citation>
    <scope>NUCLEOTIDE SEQUENCE [LARGE SCALE GENOMIC DNA]</scope>
    <source>
        <strain evidence="3 4">DSM 45510</strain>
    </source>
</reference>
<evidence type="ECO:0000256" key="1">
    <source>
        <dbReference type="SAM" id="Phobius"/>
    </source>
</evidence>
<organism evidence="3 4">
    <name type="scientific">Amycolatopsis magusensis</name>
    <dbReference type="NCBI Taxonomy" id="882444"/>
    <lineage>
        <taxon>Bacteria</taxon>
        <taxon>Bacillati</taxon>
        <taxon>Actinomycetota</taxon>
        <taxon>Actinomycetes</taxon>
        <taxon>Pseudonocardiales</taxon>
        <taxon>Pseudonocardiaceae</taxon>
        <taxon>Amycolatopsis</taxon>
    </lineage>
</organism>
<dbReference type="Proteomes" id="UP000741013">
    <property type="component" value="Unassembled WGS sequence"/>
</dbReference>
<evidence type="ECO:0000313" key="4">
    <source>
        <dbReference type="Proteomes" id="UP000741013"/>
    </source>
</evidence>